<name>A0A645HEV5_9ZZZZ</name>
<keyword evidence="5" id="KW-0030">Aminoacyl-tRNA synthetase</keyword>
<evidence type="ECO:0000256" key="5">
    <source>
        <dbReference type="ARBA" id="ARBA00023146"/>
    </source>
</evidence>
<dbReference type="InterPro" id="IPR045462">
    <property type="entry name" value="aa-tRNA-synth_I_cd-bd"/>
</dbReference>
<dbReference type="GO" id="GO:0004818">
    <property type="term" value="F:glutamate-tRNA ligase activity"/>
    <property type="evidence" value="ECO:0007669"/>
    <property type="project" value="UniProtKB-EC"/>
</dbReference>
<reference evidence="7" key="1">
    <citation type="submission" date="2019-08" db="EMBL/GenBank/DDBJ databases">
        <authorList>
            <person name="Kucharzyk K."/>
            <person name="Murdoch R.W."/>
            <person name="Higgins S."/>
            <person name="Loffler F."/>
        </authorList>
    </citation>
    <scope>NUCLEOTIDE SEQUENCE</scope>
</reference>
<feature type="domain" description="Aminoacyl-tRNA synthetase class I anticodon-binding" evidence="6">
    <location>
        <begin position="4"/>
        <end position="61"/>
    </location>
</feature>
<dbReference type="GO" id="GO:0005524">
    <property type="term" value="F:ATP binding"/>
    <property type="evidence" value="ECO:0007669"/>
    <property type="project" value="UniProtKB-KW"/>
</dbReference>
<dbReference type="Gene3D" id="1.10.10.350">
    <property type="match status" value="1"/>
</dbReference>
<evidence type="ECO:0000313" key="7">
    <source>
        <dbReference type="EMBL" id="MPN37561.1"/>
    </source>
</evidence>
<dbReference type="GO" id="GO:0006412">
    <property type="term" value="P:translation"/>
    <property type="evidence" value="ECO:0007669"/>
    <property type="project" value="UniProtKB-KW"/>
</dbReference>
<dbReference type="GO" id="GO:0000049">
    <property type="term" value="F:tRNA binding"/>
    <property type="evidence" value="ECO:0007669"/>
    <property type="project" value="InterPro"/>
</dbReference>
<sequence length="65" mass="7491">MQPPEIKDFLKATIKQLKLKPKDVYMPLRSALSGQTHGPELPYLICVWGREECLRRINKAIARIS</sequence>
<evidence type="ECO:0000256" key="3">
    <source>
        <dbReference type="ARBA" id="ARBA00022840"/>
    </source>
</evidence>
<dbReference type="InterPro" id="IPR020751">
    <property type="entry name" value="aa-tRNA-synth_I_codon-bd_sub2"/>
</dbReference>
<gene>
    <name evidence="7" type="primary">gltX_48</name>
    <name evidence="7" type="ORF">SDC9_185081</name>
</gene>
<evidence type="ECO:0000256" key="4">
    <source>
        <dbReference type="ARBA" id="ARBA00022917"/>
    </source>
</evidence>
<keyword evidence="3" id="KW-0067">ATP-binding</keyword>
<dbReference type="SUPFAM" id="SSF48163">
    <property type="entry name" value="An anticodon-binding domain of class I aminoacyl-tRNA synthetases"/>
    <property type="match status" value="1"/>
</dbReference>
<evidence type="ECO:0000256" key="2">
    <source>
        <dbReference type="ARBA" id="ARBA00022741"/>
    </source>
</evidence>
<proteinExistence type="predicted"/>
<keyword evidence="4" id="KW-0648">Protein biosynthesis</keyword>
<organism evidence="7">
    <name type="scientific">bioreactor metagenome</name>
    <dbReference type="NCBI Taxonomy" id="1076179"/>
    <lineage>
        <taxon>unclassified sequences</taxon>
        <taxon>metagenomes</taxon>
        <taxon>ecological metagenomes</taxon>
    </lineage>
</organism>
<accession>A0A645HEV5</accession>
<dbReference type="Pfam" id="PF19269">
    <property type="entry name" value="Anticodon_2"/>
    <property type="match status" value="1"/>
</dbReference>
<keyword evidence="2" id="KW-0547">Nucleotide-binding</keyword>
<dbReference type="EC" id="6.1.1.17" evidence="7"/>
<dbReference type="InterPro" id="IPR008925">
    <property type="entry name" value="aa_tRNA-synth_I_cd-bd_sf"/>
</dbReference>
<keyword evidence="1 7" id="KW-0436">Ligase</keyword>
<comment type="caution">
    <text evidence="7">The sequence shown here is derived from an EMBL/GenBank/DDBJ whole genome shotgun (WGS) entry which is preliminary data.</text>
</comment>
<dbReference type="AlphaFoldDB" id="A0A645HEV5"/>
<evidence type="ECO:0000256" key="1">
    <source>
        <dbReference type="ARBA" id="ARBA00022598"/>
    </source>
</evidence>
<evidence type="ECO:0000259" key="6">
    <source>
        <dbReference type="Pfam" id="PF19269"/>
    </source>
</evidence>
<dbReference type="EMBL" id="VSSQ01092282">
    <property type="protein sequence ID" value="MPN37561.1"/>
    <property type="molecule type" value="Genomic_DNA"/>
</dbReference>
<protein>
    <submittedName>
        <fullName evidence="7">Glutamate--tRNA ligase</fullName>
        <ecNumber evidence="7">6.1.1.17</ecNumber>
    </submittedName>
</protein>